<evidence type="ECO:0000313" key="3">
    <source>
        <dbReference type="EMBL" id="MBO1323034.1"/>
    </source>
</evidence>
<evidence type="ECO:0008006" key="5">
    <source>
        <dbReference type="Google" id="ProtNLM"/>
    </source>
</evidence>
<evidence type="ECO:0000313" key="4">
    <source>
        <dbReference type="Proteomes" id="UP000664417"/>
    </source>
</evidence>
<accession>A0A8J7QEX8</accession>
<dbReference type="Proteomes" id="UP000664417">
    <property type="component" value="Unassembled WGS sequence"/>
</dbReference>
<evidence type="ECO:0000256" key="2">
    <source>
        <dbReference type="SAM" id="SignalP"/>
    </source>
</evidence>
<keyword evidence="4" id="KW-1185">Reference proteome</keyword>
<reference evidence="3" key="1">
    <citation type="submission" date="2021-03" db="EMBL/GenBank/DDBJ databases">
        <authorList>
            <person name="Wang G."/>
        </authorList>
    </citation>
    <scope>NUCLEOTIDE SEQUENCE</scope>
    <source>
        <strain evidence="3">KCTC 12899</strain>
    </source>
</reference>
<organism evidence="3 4">
    <name type="scientific">Acanthopleuribacter pedis</name>
    <dbReference type="NCBI Taxonomy" id="442870"/>
    <lineage>
        <taxon>Bacteria</taxon>
        <taxon>Pseudomonadati</taxon>
        <taxon>Acidobacteriota</taxon>
        <taxon>Holophagae</taxon>
        <taxon>Acanthopleuribacterales</taxon>
        <taxon>Acanthopleuribacteraceae</taxon>
        <taxon>Acanthopleuribacter</taxon>
    </lineage>
</organism>
<keyword evidence="2" id="KW-0732">Signal</keyword>
<evidence type="ECO:0000256" key="1">
    <source>
        <dbReference type="SAM" id="MobiDB-lite"/>
    </source>
</evidence>
<sequence length="233" mass="26410">MQAPFFRLVTAPLIALLAAGCGAPPVPFHTMLAQLGQAPLRHEHVEKQYLFTLDYRPSWSFVIDDLKALQQDPPIQTAAVADLVRNHRDSVQFVLSVGPRPDLPEAERKSADIVHFHPDQPSYSAHLNKLMYGMNHNIYLVTADKRRVPVALYHLERNWGMGETNRFLLQFPRGRDDDDLAKQEHLELVLQHLHPSLVEVRLQLNPNPVAASEPSPQRLAESLALEPEKKQKP</sequence>
<dbReference type="EMBL" id="JAFREP010000047">
    <property type="protein sequence ID" value="MBO1323034.1"/>
    <property type="molecule type" value="Genomic_DNA"/>
</dbReference>
<feature type="signal peptide" evidence="2">
    <location>
        <begin position="1"/>
        <end position="23"/>
    </location>
</feature>
<dbReference type="PROSITE" id="PS51257">
    <property type="entry name" value="PROKAR_LIPOPROTEIN"/>
    <property type="match status" value="1"/>
</dbReference>
<feature type="chain" id="PRO_5035178975" description="Lipoprotein" evidence="2">
    <location>
        <begin position="24"/>
        <end position="233"/>
    </location>
</feature>
<protein>
    <recommendedName>
        <fullName evidence="5">Lipoprotein</fullName>
    </recommendedName>
</protein>
<dbReference type="RefSeq" id="WP_207863006.1">
    <property type="nucleotide sequence ID" value="NZ_JAFREP010000047.1"/>
</dbReference>
<feature type="region of interest" description="Disordered" evidence="1">
    <location>
        <begin position="207"/>
        <end position="233"/>
    </location>
</feature>
<gene>
    <name evidence="3" type="ORF">J3U88_31500</name>
</gene>
<proteinExistence type="predicted"/>
<comment type="caution">
    <text evidence="3">The sequence shown here is derived from an EMBL/GenBank/DDBJ whole genome shotgun (WGS) entry which is preliminary data.</text>
</comment>
<dbReference type="AlphaFoldDB" id="A0A8J7QEX8"/>
<name>A0A8J7QEX8_9BACT</name>